<gene>
    <name evidence="1" type="ORF">ACOLOM_LOCUS7267</name>
</gene>
<reference evidence="1" key="1">
    <citation type="submission" date="2021-06" db="EMBL/GenBank/DDBJ databases">
        <authorList>
            <person name="Kallberg Y."/>
            <person name="Tangrot J."/>
            <person name="Rosling A."/>
        </authorList>
    </citation>
    <scope>NUCLEOTIDE SEQUENCE</scope>
    <source>
        <strain evidence="1">CL356</strain>
    </source>
</reference>
<evidence type="ECO:0000313" key="1">
    <source>
        <dbReference type="EMBL" id="CAG8618945.1"/>
    </source>
</evidence>
<evidence type="ECO:0000313" key="2">
    <source>
        <dbReference type="Proteomes" id="UP000789525"/>
    </source>
</evidence>
<dbReference type="EMBL" id="CAJVPT010016397">
    <property type="protein sequence ID" value="CAG8618945.1"/>
    <property type="molecule type" value="Genomic_DNA"/>
</dbReference>
<sequence length="393" mass="44006">MSLPQDTRDKIPKTYGRHEPTAEPHPILETFDNDVATSSGQTSTSYFSSTAAPSHIYQNTLTSPYSPSAKTNISLNVPTKVTRTFFGDTRIHIGDNFPTFSDAMPHNPVTLTTITTQPSPIQYPSIGSADVRGHQREASDLSRGFLRLDSMTLKFCKICQETEDTTDSSSHAKNRLISPCKCKGSLQYVHLSCLNEWRATTLRQDASYRCEVCKYEYRFYRPRLAKILESKIFLHTMTFMIFLLVICVTSWIILVIDIHLINKHSPPHPTALNSWIHTNVLGMEVLHLIIGASIISFIGICYLMVKLCKNEYDSMVGDCFCFDSRGANCYLYCNGGCGGDCGECAVVLLFIILVVIFSIGIFGALSAGYLLIQRFSSIYLDRIKEVILEVPKD</sequence>
<comment type="caution">
    <text evidence="1">The sequence shown here is derived from an EMBL/GenBank/DDBJ whole genome shotgun (WGS) entry which is preliminary data.</text>
</comment>
<accession>A0ACA9MXH5</accession>
<keyword evidence="2" id="KW-1185">Reference proteome</keyword>
<organism evidence="1 2">
    <name type="scientific">Acaulospora colombiana</name>
    <dbReference type="NCBI Taxonomy" id="27376"/>
    <lineage>
        <taxon>Eukaryota</taxon>
        <taxon>Fungi</taxon>
        <taxon>Fungi incertae sedis</taxon>
        <taxon>Mucoromycota</taxon>
        <taxon>Glomeromycotina</taxon>
        <taxon>Glomeromycetes</taxon>
        <taxon>Diversisporales</taxon>
        <taxon>Acaulosporaceae</taxon>
        <taxon>Acaulospora</taxon>
    </lineage>
</organism>
<protein>
    <submittedName>
        <fullName evidence="1">2149_t:CDS:1</fullName>
    </submittedName>
</protein>
<name>A0ACA9MXH5_9GLOM</name>
<dbReference type="Proteomes" id="UP000789525">
    <property type="component" value="Unassembled WGS sequence"/>
</dbReference>
<proteinExistence type="predicted"/>